<keyword evidence="5" id="KW-1185">Reference proteome</keyword>
<dbReference type="InterPro" id="IPR036291">
    <property type="entry name" value="NAD(P)-bd_dom_sf"/>
</dbReference>
<keyword evidence="2" id="KW-0521">NADP</keyword>
<evidence type="ECO:0000259" key="3">
    <source>
        <dbReference type="SMART" id="SM00822"/>
    </source>
</evidence>
<dbReference type="InterPro" id="IPR051737">
    <property type="entry name" value="L-xylulose/Carbonyl_redctase"/>
</dbReference>
<name>A0ABP1R1F3_9HEXA</name>
<dbReference type="PANTHER" id="PTHR44252">
    <property type="entry name" value="D-ERYTHRULOSE REDUCTASE"/>
    <property type="match status" value="1"/>
</dbReference>
<proteinExistence type="inferred from homology"/>
<dbReference type="PRINTS" id="PR00081">
    <property type="entry name" value="GDHRDH"/>
</dbReference>
<evidence type="ECO:0000256" key="1">
    <source>
        <dbReference type="ARBA" id="ARBA00006484"/>
    </source>
</evidence>
<organism evidence="4 5">
    <name type="scientific">Orchesella dallaii</name>
    <dbReference type="NCBI Taxonomy" id="48710"/>
    <lineage>
        <taxon>Eukaryota</taxon>
        <taxon>Metazoa</taxon>
        <taxon>Ecdysozoa</taxon>
        <taxon>Arthropoda</taxon>
        <taxon>Hexapoda</taxon>
        <taxon>Collembola</taxon>
        <taxon>Entomobryomorpha</taxon>
        <taxon>Entomobryoidea</taxon>
        <taxon>Orchesellidae</taxon>
        <taxon>Orchesellinae</taxon>
        <taxon>Orchesella</taxon>
    </lineage>
</organism>
<evidence type="ECO:0000313" key="5">
    <source>
        <dbReference type="Proteomes" id="UP001642540"/>
    </source>
</evidence>
<reference evidence="4 5" key="1">
    <citation type="submission" date="2024-08" db="EMBL/GenBank/DDBJ databases">
        <authorList>
            <person name="Cucini C."/>
            <person name="Frati F."/>
        </authorList>
    </citation>
    <scope>NUCLEOTIDE SEQUENCE [LARGE SCALE GENOMIC DNA]</scope>
</reference>
<dbReference type="Proteomes" id="UP001642540">
    <property type="component" value="Unassembled WGS sequence"/>
</dbReference>
<dbReference type="InterPro" id="IPR057326">
    <property type="entry name" value="KR_dom"/>
</dbReference>
<dbReference type="SUPFAM" id="SSF51735">
    <property type="entry name" value="NAD(P)-binding Rossmann-fold domains"/>
    <property type="match status" value="1"/>
</dbReference>
<dbReference type="PANTHER" id="PTHR44252:SF3">
    <property type="entry name" value="D-ERYTHRULOSE REDUCTASE-RELATED"/>
    <property type="match status" value="1"/>
</dbReference>
<dbReference type="EMBL" id="CAXLJM020000049">
    <property type="protein sequence ID" value="CAL8113778.1"/>
    <property type="molecule type" value="Genomic_DNA"/>
</dbReference>
<dbReference type="Pfam" id="PF13561">
    <property type="entry name" value="adh_short_C2"/>
    <property type="match status" value="1"/>
</dbReference>
<accession>A0ABP1R1F3</accession>
<protein>
    <recommendedName>
        <fullName evidence="3">Ketoreductase domain-containing protein</fullName>
    </recommendedName>
</protein>
<dbReference type="InterPro" id="IPR002347">
    <property type="entry name" value="SDR_fam"/>
</dbReference>
<evidence type="ECO:0000313" key="4">
    <source>
        <dbReference type="EMBL" id="CAL8113778.1"/>
    </source>
</evidence>
<dbReference type="SMART" id="SM00822">
    <property type="entry name" value="PKS_KR"/>
    <property type="match status" value="1"/>
</dbReference>
<dbReference type="PRINTS" id="PR00080">
    <property type="entry name" value="SDRFAMILY"/>
</dbReference>
<dbReference type="Gene3D" id="3.40.50.720">
    <property type="entry name" value="NAD(P)-binding Rossmann-like Domain"/>
    <property type="match status" value="1"/>
</dbReference>
<evidence type="ECO:0000256" key="2">
    <source>
        <dbReference type="ARBA" id="ARBA00022857"/>
    </source>
</evidence>
<feature type="domain" description="Ketoreductase" evidence="3">
    <location>
        <begin position="7"/>
        <end position="186"/>
    </location>
</feature>
<comment type="similarity">
    <text evidence="1">Belongs to the short-chain dehydrogenases/reductases (SDR) family.</text>
</comment>
<sequence length="252" mass="27532">MLRIEGKNIVVTGGASGIGLEITKALCEFNTVYAVDRDNQRLQDLKSKHDNVVTICADLLDWDESKRVLDDSLPELIHGLVNNAGVGSQASFLQLTPDAFDTVIGVNTRGILNVSQIVAKRLIAYNSKSDDKVICSIVNISSLASRFPTRISTAYNLSKAAVDMITKSMALEWGPHNIRVNSINPNIVMTELAEAWIAASGSQLKDKLLARTPLNKLLQIHDVVNAVLFLLWDRVTMVHGESLFIDGGYSVS</sequence>
<comment type="caution">
    <text evidence="4">The sequence shown here is derived from an EMBL/GenBank/DDBJ whole genome shotgun (WGS) entry which is preliminary data.</text>
</comment>
<gene>
    <name evidence="4" type="ORF">ODALV1_LOCUS16168</name>
</gene>